<dbReference type="eggNOG" id="COG1638">
    <property type="taxonomic scope" value="Bacteria"/>
</dbReference>
<dbReference type="GO" id="GO:0055085">
    <property type="term" value="P:transmembrane transport"/>
    <property type="evidence" value="ECO:0007669"/>
    <property type="project" value="InterPro"/>
</dbReference>
<accession>A0A081C5F7</accession>
<dbReference type="STRING" id="1499967.U27_06798"/>
<dbReference type="EMBL" id="DF820471">
    <property type="protein sequence ID" value="GAK59812.1"/>
    <property type="molecule type" value="Genomic_DNA"/>
</dbReference>
<dbReference type="AlphaFoldDB" id="A0A081C5F7"/>
<evidence type="ECO:0000256" key="4">
    <source>
        <dbReference type="ARBA" id="ARBA00022729"/>
    </source>
</evidence>
<dbReference type="InterPro" id="IPR004682">
    <property type="entry name" value="TRAP_DctP"/>
</dbReference>
<keyword evidence="7" id="KW-1185">Reference proteome</keyword>
<evidence type="ECO:0000256" key="5">
    <source>
        <dbReference type="SAM" id="SignalP"/>
    </source>
</evidence>
<dbReference type="Gene3D" id="3.40.190.170">
    <property type="entry name" value="Bacterial extracellular solute-binding protein, family 7"/>
    <property type="match status" value="1"/>
</dbReference>
<evidence type="ECO:0000256" key="2">
    <source>
        <dbReference type="ARBA" id="ARBA00009023"/>
    </source>
</evidence>
<keyword evidence="4 5" id="KW-0732">Signal</keyword>
<dbReference type="NCBIfam" id="NF037995">
    <property type="entry name" value="TRAP_S1"/>
    <property type="match status" value="1"/>
</dbReference>
<dbReference type="InterPro" id="IPR038404">
    <property type="entry name" value="TRAP_DctP_sf"/>
</dbReference>
<dbReference type="PANTHER" id="PTHR33376">
    <property type="match status" value="1"/>
</dbReference>
<keyword evidence="3" id="KW-0813">Transport</keyword>
<reference evidence="6" key="1">
    <citation type="journal article" date="2015" name="PeerJ">
        <title>First genomic representation of candidate bacterial phylum KSB3 points to enhanced environmental sensing as a trigger of wastewater bulking.</title>
        <authorList>
            <person name="Sekiguchi Y."/>
            <person name="Ohashi A."/>
            <person name="Parks D.H."/>
            <person name="Yamauchi T."/>
            <person name="Tyson G.W."/>
            <person name="Hugenholtz P."/>
        </authorList>
    </citation>
    <scope>NUCLEOTIDE SEQUENCE [LARGE SCALE GENOMIC DNA]</scope>
</reference>
<protein>
    <submittedName>
        <fullName evidence="6">TRAP dicarboxylate transporter, DctP subunit</fullName>
    </submittedName>
</protein>
<dbReference type="CDD" id="cd13603">
    <property type="entry name" value="PBP2_TRAP_Siap_TeaA_like"/>
    <property type="match status" value="1"/>
</dbReference>
<evidence type="ECO:0000256" key="1">
    <source>
        <dbReference type="ARBA" id="ARBA00004196"/>
    </source>
</evidence>
<name>A0A081C5F7_VECG1</name>
<dbReference type="InterPro" id="IPR018389">
    <property type="entry name" value="DctP_fam"/>
</dbReference>
<proteinExistence type="inferred from homology"/>
<comment type="similarity">
    <text evidence="2">Belongs to the bacterial solute-binding protein 7 family.</text>
</comment>
<comment type="subcellular location">
    <subcellularLocation>
        <location evidence="1">Cell envelope</location>
    </subcellularLocation>
</comment>
<dbReference type="PIRSF" id="PIRSF006470">
    <property type="entry name" value="DctB"/>
    <property type="match status" value="1"/>
</dbReference>
<dbReference type="PANTHER" id="PTHR33376:SF4">
    <property type="entry name" value="SIALIC ACID-BINDING PERIPLASMIC PROTEIN SIAP"/>
    <property type="match status" value="1"/>
</dbReference>
<feature type="signal peptide" evidence="5">
    <location>
        <begin position="1"/>
        <end position="23"/>
    </location>
</feature>
<evidence type="ECO:0000256" key="3">
    <source>
        <dbReference type="ARBA" id="ARBA00022448"/>
    </source>
</evidence>
<evidence type="ECO:0000313" key="7">
    <source>
        <dbReference type="Proteomes" id="UP000030661"/>
    </source>
</evidence>
<dbReference type="GO" id="GO:0030288">
    <property type="term" value="C:outer membrane-bounded periplasmic space"/>
    <property type="evidence" value="ECO:0007669"/>
    <property type="project" value="InterPro"/>
</dbReference>
<dbReference type="Pfam" id="PF03480">
    <property type="entry name" value="DctP"/>
    <property type="match status" value="1"/>
</dbReference>
<dbReference type="NCBIfam" id="TIGR00787">
    <property type="entry name" value="dctP"/>
    <property type="match status" value="1"/>
</dbReference>
<dbReference type="Proteomes" id="UP000030661">
    <property type="component" value="Unassembled WGS sequence"/>
</dbReference>
<organism evidence="6">
    <name type="scientific">Vecturithrix granuli</name>
    <dbReference type="NCBI Taxonomy" id="1499967"/>
    <lineage>
        <taxon>Bacteria</taxon>
        <taxon>Candidatus Moduliflexota</taxon>
        <taxon>Candidatus Vecturitrichia</taxon>
        <taxon>Candidatus Vecturitrichales</taxon>
        <taxon>Candidatus Vecturitrichaceae</taxon>
        <taxon>Candidatus Vecturithrix</taxon>
    </lineage>
</organism>
<sequence>MRINKMFALCFVVILLAPALTVAAPEFTLKFGHLANEENSWHKAAMKFAELVKERSNGRIEVKVYPNEQLGKELDTVTSIQMGTADMVISGGSLMNWAPRIGVMECPTAIRDSEHLQKVAGGEIGKEIEAEILEKVGLRAIAWFERGPRNLTSNKPMKTPEDVQGMILRVPNSILYVKFWEAVGAKPTPMAFSEVFTSLQQGTIDGQENPLSLIKSAGFFEVQKYVNLTEHLITWIYVLIGEKQFQAMPADLQQIILEAGKEMQAYEHQLFLEDELKLKTELEAAGMTFVEVDKQAFAEKGKPGLMEGLTPEQKELFTRIVETK</sequence>
<evidence type="ECO:0000313" key="6">
    <source>
        <dbReference type="EMBL" id="GAK59812.1"/>
    </source>
</evidence>
<feature type="chain" id="PRO_5001755643" evidence="5">
    <location>
        <begin position="24"/>
        <end position="324"/>
    </location>
</feature>
<dbReference type="HOGENOM" id="CLU_036176_1_3_0"/>
<gene>
    <name evidence="6" type="ORF">U27_06798</name>
</gene>